<dbReference type="PANTHER" id="PTHR11066">
    <property type="entry name" value="ACYL-COA THIOESTERASE"/>
    <property type="match status" value="1"/>
</dbReference>
<dbReference type="Pfam" id="PF13622">
    <property type="entry name" value="4HBT_3"/>
    <property type="match status" value="1"/>
</dbReference>
<dbReference type="InterPro" id="IPR042171">
    <property type="entry name" value="Acyl-CoA_hotdog"/>
</dbReference>
<proteinExistence type="inferred from homology"/>
<comment type="caution">
    <text evidence="5">The sequence shown here is derived from an EMBL/GenBank/DDBJ whole genome shotgun (WGS) entry which is preliminary data.</text>
</comment>
<dbReference type="Gene3D" id="2.40.160.210">
    <property type="entry name" value="Acyl-CoA thioesterase, double hotdog domain"/>
    <property type="match status" value="1"/>
</dbReference>
<dbReference type="AlphaFoldDB" id="A0A543DPH1"/>
<gene>
    <name evidence="5" type="ORF">FB558_3763</name>
</gene>
<dbReference type="GO" id="GO:0006637">
    <property type="term" value="P:acyl-CoA metabolic process"/>
    <property type="evidence" value="ECO:0007669"/>
    <property type="project" value="InterPro"/>
</dbReference>
<dbReference type="InterPro" id="IPR049450">
    <property type="entry name" value="ACOT8-like_C"/>
</dbReference>
<evidence type="ECO:0000259" key="3">
    <source>
        <dbReference type="Pfam" id="PF13622"/>
    </source>
</evidence>
<dbReference type="GO" id="GO:0009062">
    <property type="term" value="P:fatty acid catabolic process"/>
    <property type="evidence" value="ECO:0007669"/>
    <property type="project" value="TreeGrafter"/>
</dbReference>
<dbReference type="InterPro" id="IPR049449">
    <property type="entry name" value="TesB_ACOT8-like_N"/>
</dbReference>
<comment type="similarity">
    <text evidence="1">Belongs to the C/M/P thioester hydrolase family.</text>
</comment>
<dbReference type="GO" id="GO:0047617">
    <property type="term" value="F:fatty acyl-CoA hydrolase activity"/>
    <property type="evidence" value="ECO:0007669"/>
    <property type="project" value="InterPro"/>
</dbReference>
<feature type="domain" description="Acyl-CoA thioesterase-like C-terminal" evidence="4">
    <location>
        <begin position="137"/>
        <end position="266"/>
    </location>
</feature>
<feature type="domain" description="Acyl-CoA thioesterase-like N-terminal HotDog" evidence="3">
    <location>
        <begin position="44"/>
        <end position="119"/>
    </location>
</feature>
<sequence>MSTAIDPSATPAPDGTSLLELLELESLGRDHFLAGNVHVVDPTHLYGGQVGTQALRAATATVPADREAHSLHAYFLRRGDPARPIELRVERDRDGRSFSARRVVARQGDEVLLTMACSFAVPDDAPDHQAGPAPDVPAPEGLPVVAESHLASMELRLPPQPYSDGPYPTRVWARSQFPLPDDPAMHACVLTYVSDLYAGTAGFPGAADHVGSSIDHAVWFHRPVRMDDWVFMDLVPGTIARGRAWYEGTIHDRAGRLVASIAQETLFRRRC</sequence>
<dbReference type="CDD" id="cd03445">
    <property type="entry name" value="Thioesterase_II_repeat2"/>
    <property type="match status" value="1"/>
</dbReference>
<dbReference type="InterPro" id="IPR029069">
    <property type="entry name" value="HotDog_dom_sf"/>
</dbReference>
<keyword evidence="2" id="KW-0378">Hydrolase</keyword>
<protein>
    <submittedName>
        <fullName evidence="5">Acyl-CoA thioesterase-2</fullName>
    </submittedName>
</protein>
<dbReference type="EMBL" id="VFPA01000002">
    <property type="protein sequence ID" value="TQM11208.1"/>
    <property type="molecule type" value="Genomic_DNA"/>
</dbReference>
<dbReference type="InterPro" id="IPR003703">
    <property type="entry name" value="Acyl_CoA_thio"/>
</dbReference>
<name>A0A543DPH1_9PSEU</name>
<dbReference type="PANTHER" id="PTHR11066:SF34">
    <property type="entry name" value="ACYL-COENZYME A THIOESTERASE 8"/>
    <property type="match status" value="1"/>
</dbReference>
<dbReference type="SUPFAM" id="SSF54637">
    <property type="entry name" value="Thioesterase/thiol ester dehydrase-isomerase"/>
    <property type="match status" value="2"/>
</dbReference>
<dbReference type="RefSeq" id="WP_170231349.1">
    <property type="nucleotide sequence ID" value="NZ_VFPA01000002.1"/>
</dbReference>
<evidence type="ECO:0000313" key="5">
    <source>
        <dbReference type="EMBL" id="TQM11208.1"/>
    </source>
</evidence>
<accession>A0A543DPH1</accession>
<dbReference type="Proteomes" id="UP000315677">
    <property type="component" value="Unassembled WGS sequence"/>
</dbReference>
<reference evidence="5 6" key="1">
    <citation type="submission" date="2019-06" db="EMBL/GenBank/DDBJ databases">
        <title>Sequencing the genomes of 1000 actinobacteria strains.</title>
        <authorList>
            <person name="Klenk H.-P."/>
        </authorList>
    </citation>
    <scope>NUCLEOTIDE SEQUENCE [LARGE SCALE GENOMIC DNA]</scope>
    <source>
        <strain evidence="5 6">DSM 45301</strain>
    </source>
</reference>
<keyword evidence="6" id="KW-1185">Reference proteome</keyword>
<organism evidence="5 6">
    <name type="scientific">Pseudonocardia kunmingensis</name>
    <dbReference type="NCBI Taxonomy" id="630975"/>
    <lineage>
        <taxon>Bacteria</taxon>
        <taxon>Bacillati</taxon>
        <taxon>Actinomycetota</taxon>
        <taxon>Actinomycetes</taxon>
        <taxon>Pseudonocardiales</taxon>
        <taxon>Pseudonocardiaceae</taxon>
        <taxon>Pseudonocardia</taxon>
    </lineage>
</organism>
<evidence type="ECO:0000256" key="2">
    <source>
        <dbReference type="ARBA" id="ARBA00022801"/>
    </source>
</evidence>
<dbReference type="Pfam" id="PF20789">
    <property type="entry name" value="4HBT_3C"/>
    <property type="match status" value="1"/>
</dbReference>
<dbReference type="CDD" id="cd03444">
    <property type="entry name" value="Thioesterase_II_repeat1"/>
    <property type="match status" value="1"/>
</dbReference>
<evidence type="ECO:0000313" key="6">
    <source>
        <dbReference type="Proteomes" id="UP000315677"/>
    </source>
</evidence>
<evidence type="ECO:0000256" key="1">
    <source>
        <dbReference type="ARBA" id="ARBA00006538"/>
    </source>
</evidence>
<evidence type="ECO:0000259" key="4">
    <source>
        <dbReference type="Pfam" id="PF20789"/>
    </source>
</evidence>